<reference evidence="2" key="2">
    <citation type="submission" date="2018-05" db="EMBL/GenBank/DDBJ databases">
        <title>OgluRS3 (Oryza glumaepatula Reference Sequence Version 3).</title>
        <authorList>
            <person name="Zhang J."/>
            <person name="Kudrna D."/>
            <person name="Lee S."/>
            <person name="Talag J."/>
            <person name="Welchert J."/>
            <person name="Wing R.A."/>
        </authorList>
    </citation>
    <scope>NUCLEOTIDE SEQUENCE [LARGE SCALE GENOMIC DNA]</scope>
</reference>
<evidence type="ECO:0000256" key="1">
    <source>
        <dbReference type="SAM" id="MobiDB-lite"/>
    </source>
</evidence>
<dbReference type="Proteomes" id="UP000026961">
    <property type="component" value="Chromosome 4"/>
</dbReference>
<reference evidence="2" key="1">
    <citation type="submission" date="2015-04" db="UniProtKB">
        <authorList>
            <consortium name="EnsemblPlants"/>
        </authorList>
    </citation>
    <scope>IDENTIFICATION</scope>
</reference>
<proteinExistence type="predicted"/>
<feature type="compositionally biased region" description="Gly residues" evidence="1">
    <location>
        <begin position="107"/>
        <end position="117"/>
    </location>
</feature>
<accession>A0A0D9ZJV5</accession>
<dbReference type="HOGENOM" id="CLU_1589026_0_0_1"/>
<evidence type="ECO:0008006" key="4">
    <source>
        <dbReference type="Google" id="ProtNLM"/>
    </source>
</evidence>
<dbReference type="EnsemblPlants" id="OGLUM04G09740.1">
    <property type="protein sequence ID" value="OGLUM04G09740.1"/>
    <property type="gene ID" value="OGLUM04G09740"/>
</dbReference>
<dbReference type="Gramene" id="OGLUM04G09740.1">
    <property type="protein sequence ID" value="OGLUM04G09740.1"/>
    <property type="gene ID" value="OGLUM04G09740"/>
</dbReference>
<feature type="region of interest" description="Disordered" evidence="1">
    <location>
        <begin position="83"/>
        <end position="168"/>
    </location>
</feature>
<name>A0A0D9ZJV5_9ORYZ</name>
<organism evidence="2">
    <name type="scientific">Oryza glumipatula</name>
    <dbReference type="NCBI Taxonomy" id="40148"/>
    <lineage>
        <taxon>Eukaryota</taxon>
        <taxon>Viridiplantae</taxon>
        <taxon>Streptophyta</taxon>
        <taxon>Embryophyta</taxon>
        <taxon>Tracheophyta</taxon>
        <taxon>Spermatophyta</taxon>
        <taxon>Magnoliopsida</taxon>
        <taxon>Liliopsida</taxon>
        <taxon>Poales</taxon>
        <taxon>Poaceae</taxon>
        <taxon>BOP clade</taxon>
        <taxon>Oryzoideae</taxon>
        <taxon>Oryzeae</taxon>
        <taxon>Oryzinae</taxon>
        <taxon>Oryza</taxon>
    </lineage>
</organism>
<dbReference type="AlphaFoldDB" id="A0A0D9ZJV5"/>
<evidence type="ECO:0000313" key="2">
    <source>
        <dbReference type="EnsemblPlants" id="OGLUM04G09740.1"/>
    </source>
</evidence>
<evidence type="ECO:0000313" key="3">
    <source>
        <dbReference type="Proteomes" id="UP000026961"/>
    </source>
</evidence>
<keyword evidence="3" id="KW-1185">Reference proteome</keyword>
<sequence>MAVERAVAADLKMGRATEADLVVGWAATVTTMSSDDDERWPSDGDEERDCWREVRENKRNRYLRTKVVFGGEGRSRVRAREEVAARREKRRPGWRGGGLALPSIRSGGRGGGDGGATAAGPEEEFVCHEGLRPTCRNRLNHQTSAKSQMDTKGETKGRSPWAKPDDED</sequence>
<protein>
    <recommendedName>
        <fullName evidence="4">DUF834 domain-containing protein</fullName>
    </recommendedName>
</protein>